<gene>
    <name evidence="2" type="ORF">CFL01nite_22320</name>
    <name evidence="1" type="ORF">CFLV_12850</name>
</gene>
<evidence type="ECO:0008006" key="5">
    <source>
        <dbReference type="Google" id="ProtNLM"/>
    </source>
</evidence>
<name>A0A1L7CQ37_CORFL</name>
<proteinExistence type="predicted"/>
<reference evidence="2 4" key="2">
    <citation type="submission" date="2019-06" db="EMBL/GenBank/DDBJ databases">
        <title>Whole genome shotgun sequence of Corynebacterium flavescens NBRC 14136.</title>
        <authorList>
            <person name="Hosoyama A."/>
            <person name="Uohara A."/>
            <person name="Ohji S."/>
            <person name="Ichikawa N."/>
        </authorList>
    </citation>
    <scope>NUCLEOTIDE SEQUENCE [LARGE SCALE GENOMIC DNA]</scope>
    <source>
        <strain evidence="2 4">NBRC 14136</strain>
    </source>
</reference>
<dbReference type="EMBL" id="BJNB01000048">
    <property type="protein sequence ID" value="GEB98737.1"/>
    <property type="molecule type" value="Genomic_DNA"/>
</dbReference>
<keyword evidence="3" id="KW-1185">Reference proteome</keyword>
<dbReference type="GeneID" id="82881550"/>
<dbReference type="STRING" id="28028.CFLV_12850"/>
<protein>
    <recommendedName>
        <fullName evidence="5">GNAT family N-acetyltransferase</fullName>
    </recommendedName>
</protein>
<accession>A0A1L7CQ37</accession>
<reference evidence="1 3" key="1">
    <citation type="submission" date="2014-08" db="EMBL/GenBank/DDBJ databases">
        <title>Complete genome sequence of Corynebacterium flavescens OJ8(T)(=DSM 20296(T)), isolated from cheese.</title>
        <authorList>
            <person name="Ruckert C."/>
            <person name="Albersmeier A."/>
            <person name="Winkler A."/>
            <person name="Kalinowski J."/>
        </authorList>
    </citation>
    <scope>NUCLEOTIDE SEQUENCE [LARGE SCALE GENOMIC DNA]</scope>
    <source>
        <strain evidence="1 3">OJ8</strain>
    </source>
</reference>
<dbReference type="AlphaFoldDB" id="A0A1L7CQ37"/>
<evidence type="ECO:0000313" key="2">
    <source>
        <dbReference type="EMBL" id="GEB98737.1"/>
    </source>
</evidence>
<dbReference type="KEGG" id="cfc:CFLV_12850"/>
<dbReference type="EMBL" id="CP009246">
    <property type="protein sequence ID" value="APT87947.1"/>
    <property type="molecule type" value="Genomic_DNA"/>
</dbReference>
<organism evidence="1 3">
    <name type="scientific">Corynebacterium flavescens</name>
    <dbReference type="NCBI Taxonomy" id="28028"/>
    <lineage>
        <taxon>Bacteria</taxon>
        <taxon>Bacillati</taxon>
        <taxon>Actinomycetota</taxon>
        <taxon>Actinomycetes</taxon>
        <taxon>Mycobacteriales</taxon>
        <taxon>Corynebacteriaceae</taxon>
        <taxon>Corynebacterium</taxon>
    </lineage>
</organism>
<sequence>MPLETVHEGSVIHPLAAKSVFWELKTTVSDPAFEKEAWISAALILFGECGFSIADKATIFFCSRDLAPGVAKMPTAPLSEDAVFLSSIFINPECALRGLDTVLVDAAIMNLSSRNFPAVEAFGYRDHNEARALLGSKPAFIGLPPVESLESAGFSVIRDHPITPRLRLELPPKFDLLTAAAAEDLLAQALA</sequence>
<evidence type="ECO:0000313" key="1">
    <source>
        <dbReference type="EMBL" id="APT87947.1"/>
    </source>
</evidence>
<dbReference type="RefSeq" id="WP_075730895.1">
    <property type="nucleotide sequence ID" value="NZ_BJNB01000048.1"/>
</dbReference>
<dbReference type="Proteomes" id="UP000185479">
    <property type="component" value="Chromosome"/>
</dbReference>
<evidence type="ECO:0000313" key="4">
    <source>
        <dbReference type="Proteomes" id="UP000315353"/>
    </source>
</evidence>
<evidence type="ECO:0000313" key="3">
    <source>
        <dbReference type="Proteomes" id="UP000185479"/>
    </source>
</evidence>
<dbReference type="OrthoDB" id="5242876at2"/>
<dbReference type="Proteomes" id="UP000315353">
    <property type="component" value="Unassembled WGS sequence"/>
</dbReference>